<dbReference type="Proteomes" id="UP000887575">
    <property type="component" value="Unassembled WGS sequence"/>
</dbReference>
<evidence type="ECO:0000313" key="7">
    <source>
        <dbReference type="WBParaSite" id="MBELARI_LOCUS1191"/>
    </source>
</evidence>
<dbReference type="WBParaSite" id="MBELARI_LOCUS1191">
    <property type="protein sequence ID" value="MBELARI_LOCUS1191"/>
    <property type="gene ID" value="MBELARI_LOCUS1191"/>
</dbReference>
<dbReference type="CDD" id="cd00590">
    <property type="entry name" value="RRM_SF"/>
    <property type="match status" value="2"/>
</dbReference>
<proteinExistence type="predicted"/>
<evidence type="ECO:0000313" key="6">
    <source>
        <dbReference type="Proteomes" id="UP000887575"/>
    </source>
</evidence>
<dbReference type="GO" id="GO:0005737">
    <property type="term" value="C:cytoplasm"/>
    <property type="evidence" value="ECO:0007669"/>
    <property type="project" value="TreeGrafter"/>
</dbReference>
<sequence>MGTMKTCPKCRTLITTRAINFSLLGAIEQFEQQKTELLKLRARQSAQTREQDVTSGTLNELKNSLGNLKLESEAMQRQRAQETLAQINYLQNQVHQQVNQRQITDLNVQIIALQNRLSRENQSKDRRVEELEAKILEMQHKQQQPQTPRVDPVMEAKIAELERKLESSMQTSGRTMNWKAAFIRGLPESAKEKQIMHLVRLVNIDPEKEDVRIQLYTPATRGTCLVTFSTKESATKFIKNFDGQEFLSTGKKLKVEQASFDSRKQAADGQAKGTPAAAPTFVADKKKVFIRGLPVNVTPADVTKWIFEDSKKLLGNSVTVKLAGPVATCIAMFQDEASAKKILDKWNGKLYPGTSKELSVDYWKVLEGSISKNEPKSQKKGENNEKNEQKLKPQNQQTQKDQQKSEMQKSLPGNIVFLRNLPLETTESDLVVMFHQRAQIAQNPGDRRNKIDFQAAGANAKFKFAKITFVTDQDAQKIVREFDGKKFPNSDRVMGAAIFGQKKAEKAAGPSGGQNKKNNQTATNIVVVKGLPFETTVNDIVAKFHGVSKIQMDPNGYERVTLHKNPDGTPTGRATIVFKEADGAQKIVFEFNNADFQIGHSRPRKIQVELFNFKR</sequence>
<name>A0AAF3ED55_9BILA</name>
<dbReference type="GO" id="GO:0003729">
    <property type="term" value="F:mRNA binding"/>
    <property type="evidence" value="ECO:0007669"/>
    <property type="project" value="TreeGrafter"/>
</dbReference>
<keyword evidence="1 2" id="KW-0694">RNA-binding</keyword>
<accession>A0AAF3ED55</accession>
<feature type="domain" description="RRM" evidence="5">
    <location>
        <begin position="524"/>
        <end position="613"/>
    </location>
</feature>
<dbReference type="PANTHER" id="PTHR23003:SF55">
    <property type="entry name" value="RNA-BINDING PROTEIN"/>
    <property type="match status" value="1"/>
</dbReference>
<evidence type="ECO:0000256" key="3">
    <source>
        <dbReference type="SAM" id="Coils"/>
    </source>
</evidence>
<dbReference type="PANTHER" id="PTHR23003">
    <property type="entry name" value="RNA RECOGNITION MOTIF RRM DOMAIN CONTAINING PROTEIN"/>
    <property type="match status" value="1"/>
</dbReference>
<dbReference type="InterPro" id="IPR050374">
    <property type="entry name" value="RRT5_SRSF_SR"/>
</dbReference>
<dbReference type="InterPro" id="IPR035979">
    <property type="entry name" value="RBD_domain_sf"/>
</dbReference>
<feature type="region of interest" description="Disordered" evidence="4">
    <location>
        <begin position="373"/>
        <end position="411"/>
    </location>
</feature>
<feature type="domain" description="RRM" evidence="5">
    <location>
        <begin position="179"/>
        <end position="260"/>
    </location>
</feature>
<organism evidence="6 7">
    <name type="scientific">Mesorhabditis belari</name>
    <dbReference type="NCBI Taxonomy" id="2138241"/>
    <lineage>
        <taxon>Eukaryota</taxon>
        <taxon>Metazoa</taxon>
        <taxon>Ecdysozoa</taxon>
        <taxon>Nematoda</taxon>
        <taxon>Chromadorea</taxon>
        <taxon>Rhabditida</taxon>
        <taxon>Rhabditina</taxon>
        <taxon>Rhabditomorpha</taxon>
        <taxon>Rhabditoidea</taxon>
        <taxon>Rhabditidae</taxon>
        <taxon>Mesorhabditinae</taxon>
        <taxon>Mesorhabditis</taxon>
    </lineage>
</organism>
<feature type="compositionally biased region" description="Basic and acidic residues" evidence="4">
    <location>
        <begin position="373"/>
        <end position="391"/>
    </location>
</feature>
<feature type="domain" description="RRM" evidence="5">
    <location>
        <begin position="414"/>
        <end position="494"/>
    </location>
</feature>
<dbReference type="InterPro" id="IPR012677">
    <property type="entry name" value="Nucleotide-bd_a/b_plait_sf"/>
</dbReference>
<keyword evidence="6" id="KW-1185">Reference proteome</keyword>
<reference evidence="7" key="1">
    <citation type="submission" date="2024-02" db="UniProtKB">
        <authorList>
            <consortium name="WormBaseParasite"/>
        </authorList>
    </citation>
    <scope>IDENTIFICATION</scope>
</reference>
<feature type="coiled-coil region" evidence="3">
    <location>
        <begin position="27"/>
        <end position="78"/>
    </location>
</feature>
<evidence type="ECO:0000256" key="2">
    <source>
        <dbReference type="PROSITE-ProRule" id="PRU00176"/>
    </source>
</evidence>
<evidence type="ECO:0000259" key="5">
    <source>
        <dbReference type="PROSITE" id="PS50102"/>
    </source>
</evidence>
<dbReference type="GO" id="GO:0005634">
    <property type="term" value="C:nucleus"/>
    <property type="evidence" value="ECO:0007669"/>
    <property type="project" value="TreeGrafter"/>
</dbReference>
<keyword evidence="3" id="KW-0175">Coiled coil</keyword>
<dbReference type="InterPro" id="IPR000504">
    <property type="entry name" value="RRM_dom"/>
</dbReference>
<protein>
    <recommendedName>
        <fullName evidence="5">RRM domain-containing protein</fullName>
    </recommendedName>
</protein>
<dbReference type="Pfam" id="PF00076">
    <property type="entry name" value="RRM_1"/>
    <property type="match status" value="1"/>
</dbReference>
<evidence type="ECO:0000256" key="1">
    <source>
        <dbReference type="ARBA" id="ARBA00022884"/>
    </source>
</evidence>
<dbReference type="SMART" id="SM00360">
    <property type="entry name" value="RRM"/>
    <property type="match status" value="4"/>
</dbReference>
<evidence type="ECO:0000256" key="4">
    <source>
        <dbReference type="SAM" id="MobiDB-lite"/>
    </source>
</evidence>
<dbReference type="SUPFAM" id="SSF54928">
    <property type="entry name" value="RNA-binding domain, RBD"/>
    <property type="match status" value="2"/>
</dbReference>
<dbReference type="PROSITE" id="PS50102">
    <property type="entry name" value="RRM"/>
    <property type="match status" value="3"/>
</dbReference>
<feature type="coiled-coil region" evidence="3">
    <location>
        <begin position="114"/>
        <end position="141"/>
    </location>
</feature>
<dbReference type="Gene3D" id="3.30.70.330">
    <property type="match status" value="3"/>
</dbReference>
<dbReference type="AlphaFoldDB" id="A0AAF3ED55"/>